<dbReference type="SUPFAM" id="SSF56935">
    <property type="entry name" value="Porins"/>
    <property type="match status" value="1"/>
</dbReference>
<proteinExistence type="predicted"/>
<dbReference type="GO" id="GO:0009279">
    <property type="term" value="C:cell outer membrane"/>
    <property type="evidence" value="ECO:0007669"/>
    <property type="project" value="TreeGrafter"/>
</dbReference>
<dbReference type="Pfam" id="PF06178">
    <property type="entry name" value="KdgM"/>
    <property type="match status" value="1"/>
</dbReference>
<dbReference type="Proteomes" id="UP000219336">
    <property type="component" value="Unassembled WGS sequence"/>
</dbReference>
<dbReference type="GO" id="GO:0015772">
    <property type="term" value="P:oligosaccharide transport"/>
    <property type="evidence" value="ECO:0007669"/>
    <property type="project" value="TreeGrafter"/>
</dbReference>
<dbReference type="InterPro" id="IPR009331">
    <property type="entry name" value="Oligogalacturonate-sp_porin"/>
</dbReference>
<dbReference type="GO" id="GO:0015288">
    <property type="term" value="F:porin activity"/>
    <property type="evidence" value="ECO:0007669"/>
    <property type="project" value="TreeGrafter"/>
</dbReference>
<evidence type="ECO:0000256" key="2">
    <source>
        <dbReference type="SAM" id="SignalP"/>
    </source>
</evidence>
<sequence>MKTFKMTLAAALVAAVALPASANYVDVRGAYKTEAKTYETRVRAGFDFAQDWQIHLEGTQAQGEKLFSNSDKSVAAFETELNYNWAINDNFTLTPGFVYWNGSDHMEYRPYLKATYAEGNFYTAARYRYQAASSSTTPGVQTNDTNQVDLWVGYNLNNFALEYNPAYINQKDGGAYKNSIGTEQADTKWEHTFQVKYTGFESWAPYLDYQILDKTFHDRNTNQNKTENRIRAGVTFNF</sequence>
<protein>
    <submittedName>
        <fullName evidence="3">Putative N-acetylneuraminic acid outer membrane channel protein NanC</fullName>
    </submittedName>
</protein>
<reference evidence="4" key="1">
    <citation type="submission" date="2016-06" db="EMBL/GenBank/DDBJ databases">
        <authorList>
            <person name="Rodrigo-Torres L."/>
            <person name="Arahal R.D."/>
            <person name="Lucena T."/>
        </authorList>
    </citation>
    <scope>NUCLEOTIDE SEQUENCE [LARGE SCALE GENOMIC DNA]</scope>
    <source>
        <strain evidence="4">CECT8203</strain>
    </source>
</reference>
<keyword evidence="1 2" id="KW-0732">Signal</keyword>
<evidence type="ECO:0000313" key="3">
    <source>
        <dbReference type="EMBL" id="SNX50011.1"/>
    </source>
</evidence>
<feature type="chain" id="PRO_5012783091" evidence="2">
    <location>
        <begin position="23"/>
        <end position="238"/>
    </location>
</feature>
<dbReference type="InterPro" id="IPR053713">
    <property type="entry name" value="Bact_OM_Channel_sf"/>
</dbReference>
<dbReference type="EMBL" id="OANU01000091">
    <property type="protein sequence ID" value="SNX50011.1"/>
    <property type="molecule type" value="Genomic_DNA"/>
</dbReference>
<dbReference type="Gene3D" id="2.40.160.40">
    <property type="entry name" value="monomeric porin ompg"/>
    <property type="match status" value="1"/>
</dbReference>
<keyword evidence="4" id="KW-1185">Reference proteome</keyword>
<dbReference type="PANTHER" id="PTHR38105:SF5">
    <property type="entry name" value="OUTER MEMBRANE PROTEIN"/>
    <property type="match status" value="1"/>
</dbReference>
<evidence type="ECO:0000256" key="1">
    <source>
        <dbReference type="ARBA" id="ARBA00022729"/>
    </source>
</evidence>
<dbReference type="RefSeq" id="WP_158296188.1">
    <property type="nucleotide sequence ID" value="NZ_JBHSII010000011.1"/>
</dbReference>
<dbReference type="AlphaFoldDB" id="A0A240END5"/>
<accession>A0A240END5</accession>
<name>A0A240END5_9VIBR</name>
<gene>
    <name evidence="3" type="primary">nanC_2</name>
    <name evidence="3" type="ORF">VTH8203_03659</name>
</gene>
<organism evidence="3 4">
    <name type="scientific">Vibrio thalassae</name>
    <dbReference type="NCBI Taxonomy" id="1243014"/>
    <lineage>
        <taxon>Bacteria</taxon>
        <taxon>Pseudomonadati</taxon>
        <taxon>Pseudomonadota</taxon>
        <taxon>Gammaproteobacteria</taxon>
        <taxon>Vibrionales</taxon>
        <taxon>Vibrionaceae</taxon>
        <taxon>Vibrio</taxon>
    </lineage>
</organism>
<dbReference type="OrthoDB" id="5817226at2"/>
<evidence type="ECO:0000313" key="4">
    <source>
        <dbReference type="Proteomes" id="UP000219336"/>
    </source>
</evidence>
<feature type="signal peptide" evidence="2">
    <location>
        <begin position="1"/>
        <end position="22"/>
    </location>
</feature>
<dbReference type="PANTHER" id="PTHR38105">
    <property type="entry name" value="OUTER MEMBRANE PROTEIN-RELATED-RELATED"/>
    <property type="match status" value="1"/>
</dbReference>